<reference evidence="1 2" key="1">
    <citation type="submission" date="2009-11" db="EMBL/GenBank/DDBJ databases">
        <authorList>
            <person name="Weinstock G."/>
            <person name="Sodergren E."/>
            <person name="Clifton S."/>
            <person name="Fulton L."/>
            <person name="Fulton B."/>
            <person name="Courtney L."/>
            <person name="Fronick C."/>
            <person name="Harrison M."/>
            <person name="Strong C."/>
            <person name="Farmer C."/>
            <person name="Delahaunty K."/>
            <person name="Markovic C."/>
            <person name="Hall O."/>
            <person name="Minx P."/>
            <person name="Tomlinson C."/>
            <person name="Mitreva M."/>
            <person name="Nelson J."/>
            <person name="Hou S."/>
            <person name="Wollam A."/>
            <person name="Pepin K.H."/>
            <person name="Johnson M."/>
            <person name="Bhonagiri V."/>
            <person name="Nash W.E."/>
            <person name="Warren W."/>
            <person name="Chinwalla A."/>
            <person name="Mardis E.R."/>
            <person name="Wilson R.K."/>
        </authorList>
    </citation>
    <scope>NUCLEOTIDE SEQUENCE [LARGE SCALE GENOMIC DNA]</scope>
    <source>
        <strain evidence="1 2">DSM 20093</strain>
    </source>
</reference>
<accession>D1NT92</accession>
<name>D1NT92_9BIFI</name>
<protein>
    <submittedName>
        <fullName evidence="1">Uncharacterized protein</fullName>
    </submittedName>
</protein>
<dbReference type="Proteomes" id="UP000003656">
    <property type="component" value="Unassembled WGS sequence"/>
</dbReference>
<dbReference type="EMBL" id="ABXB03000002">
    <property type="protein sequence ID" value="EFA22946.1"/>
    <property type="molecule type" value="Genomic_DNA"/>
</dbReference>
<evidence type="ECO:0000313" key="2">
    <source>
        <dbReference type="Proteomes" id="UP000003656"/>
    </source>
</evidence>
<evidence type="ECO:0000313" key="1">
    <source>
        <dbReference type="EMBL" id="EFA22946.1"/>
    </source>
</evidence>
<dbReference type="STRING" id="561180.BIFGAL_03049"/>
<sequence length="259" mass="27692">MIFESKPGALNATKRATWDSARGVVQYTVTVTGDGNTNNVVIDDVMQFEPGVLTFNPASLLIEGGATCETTATTLACKANSLGDGETIVLHYEATLNNEAYLESVKSNSGCWQVGQNNKNTVTYQAEGLTSQDTVEPMPWIDVASSIRKSGEVVDQQGNVRTIEWKATVNPECKGSLAGTPITDTLSLGAYKGDIAIVVKNAEGTEVDRRTVGAPPGTQFISDVPATDGNYCYEIRKMVLGLDRLDGSALIPRTSRTFT</sequence>
<comment type="caution">
    <text evidence="1">The sequence shown here is derived from an EMBL/GenBank/DDBJ whole genome shotgun (WGS) entry which is preliminary data.</text>
</comment>
<proteinExistence type="predicted"/>
<dbReference type="AlphaFoldDB" id="D1NT92"/>
<gene>
    <name evidence="1" type="ORF">BIFGAL_03049</name>
</gene>
<organism evidence="1 2">
    <name type="scientific">Bifidobacterium gallicum DSM 20093 = LMG 11596</name>
    <dbReference type="NCBI Taxonomy" id="561180"/>
    <lineage>
        <taxon>Bacteria</taxon>
        <taxon>Bacillati</taxon>
        <taxon>Actinomycetota</taxon>
        <taxon>Actinomycetes</taxon>
        <taxon>Bifidobacteriales</taxon>
        <taxon>Bifidobacteriaceae</taxon>
        <taxon>Bifidobacterium</taxon>
    </lineage>
</organism>